<sequence>MTSKETLTHEIYPDYRPLFNGNGSGSLVMNDGSEYDVVEEEVSFDVVENRKPEAFHPDLMTWDRENDGKATGCPGGCCHQPQLHPEEEDF</sequence>
<organism evidence="1 2">
    <name type="scientific">Mucuna pruriens</name>
    <name type="common">Velvet bean</name>
    <name type="synonym">Dolichos pruriens</name>
    <dbReference type="NCBI Taxonomy" id="157652"/>
    <lineage>
        <taxon>Eukaryota</taxon>
        <taxon>Viridiplantae</taxon>
        <taxon>Streptophyta</taxon>
        <taxon>Embryophyta</taxon>
        <taxon>Tracheophyta</taxon>
        <taxon>Spermatophyta</taxon>
        <taxon>Magnoliopsida</taxon>
        <taxon>eudicotyledons</taxon>
        <taxon>Gunneridae</taxon>
        <taxon>Pentapetalae</taxon>
        <taxon>rosids</taxon>
        <taxon>fabids</taxon>
        <taxon>Fabales</taxon>
        <taxon>Fabaceae</taxon>
        <taxon>Papilionoideae</taxon>
        <taxon>50 kb inversion clade</taxon>
        <taxon>NPAAA clade</taxon>
        <taxon>indigoferoid/millettioid clade</taxon>
        <taxon>Phaseoleae</taxon>
        <taxon>Mucuna</taxon>
    </lineage>
</organism>
<gene>
    <name evidence="1" type="ORF">CR513_49433</name>
</gene>
<dbReference type="AlphaFoldDB" id="A0A371EYW4"/>
<protein>
    <submittedName>
        <fullName evidence="1">Uncharacterized protein</fullName>
    </submittedName>
</protein>
<feature type="non-terminal residue" evidence="1">
    <location>
        <position position="1"/>
    </location>
</feature>
<reference evidence="1" key="1">
    <citation type="submission" date="2018-05" db="EMBL/GenBank/DDBJ databases">
        <title>Draft genome of Mucuna pruriens seed.</title>
        <authorList>
            <person name="Nnadi N.E."/>
            <person name="Vos R."/>
            <person name="Hasami M.H."/>
            <person name="Devisetty U.K."/>
            <person name="Aguiy J.C."/>
        </authorList>
    </citation>
    <scope>NUCLEOTIDE SEQUENCE [LARGE SCALE GENOMIC DNA]</scope>
    <source>
        <strain evidence="1">JCA_2017</strain>
    </source>
</reference>
<keyword evidence="2" id="KW-1185">Reference proteome</keyword>
<comment type="caution">
    <text evidence="1">The sequence shown here is derived from an EMBL/GenBank/DDBJ whole genome shotgun (WGS) entry which is preliminary data.</text>
</comment>
<evidence type="ECO:0000313" key="2">
    <source>
        <dbReference type="Proteomes" id="UP000257109"/>
    </source>
</evidence>
<evidence type="ECO:0000313" key="1">
    <source>
        <dbReference type="EMBL" id="RDX71250.1"/>
    </source>
</evidence>
<accession>A0A371EYW4</accession>
<dbReference type="EMBL" id="QJKJ01011413">
    <property type="protein sequence ID" value="RDX71250.1"/>
    <property type="molecule type" value="Genomic_DNA"/>
</dbReference>
<dbReference type="Proteomes" id="UP000257109">
    <property type="component" value="Unassembled WGS sequence"/>
</dbReference>
<name>A0A371EYW4_MUCPR</name>
<proteinExistence type="predicted"/>